<feature type="domain" description="Aldehyde dehydrogenase" evidence="3">
    <location>
        <begin position="21"/>
        <end position="151"/>
    </location>
</feature>
<dbReference type="GO" id="GO:0016620">
    <property type="term" value="F:oxidoreductase activity, acting on the aldehyde or oxo group of donors, NAD or NADP as acceptor"/>
    <property type="evidence" value="ECO:0007669"/>
    <property type="project" value="InterPro"/>
</dbReference>
<evidence type="ECO:0000256" key="1">
    <source>
        <dbReference type="ARBA" id="ARBA00009986"/>
    </source>
</evidence>
<evidence type="ECO:0000313" key="4">
    <source>
        <dbReference type="EMBL" id="EUA75196.1"/>
    </source>
</evidence>
<dbReference type="InterPro" id="IPR016162">
    <property type="entry name" value="Ald_DH_N"/>
</dbReference>
<reference evidence="4" key="1">
    <citation type="submission" date="2014-01" db="EMBL/GenBank/DDBJ databases">
        <authorList>
            <person name="Brown-Elliot B."/>
            <person name="Wallace R."/>
            <person name="Lenaerts A."/>
            <person name="Ordway D."/>
            <person name="DeGroote M.A."/>
            <person name="Parker T."/>
            <person name="Sizemore C."/>
            <person name="Tallon L.J."/>
            <person name="Sadzewicz L.K."/>
            <person name="Sengamalay N."/>
            <person name="Fraser C.M."/>
            <person name="Hine E."/>
            <person name="Shefchek K.A."/>
            <person name="Das S.P."/>
            <person name="Tettelin H."/>
        </authorList>
    </citation>
    <scope>NUCLEOTIDE SEQUENCE [LARGE SCALE GENOMIC DNA]</scope>
    <source>
        <strain evidence="4">4042</strain>
    </source>
</reference>
<dbReference type="InterPro" id="IPR015590">
    <property type="entry name" value="Aldehyde_DH_dom"/>
</dbReference>
<dbReference type="PANTHER" id="PTHR42804:SF1">
    <property type="entry name" value="ALDEHYDE DEHYDROGENASE-RELATED"/>
    <property type="match status" value="1"/>
</dbReference>
<dbReference type="Gene3D" id="3.40.605.10">
    <property type="entry name" value="Aldehyde Dehydrogenase, Chain A, domain 1"/>
    <property type="match status" value="1"/>
</dbReference>
<dbReference type="Pfam" id="PF00171">
    <property type="entry name" value="Aldedh"/>
    <property type="match status" value="1"/>
</dbReference>
<comment type="caution">
    <text evidence="4">The sequence shown here is derived from an EMBL/GenBank/DDBJ whole genome shotgun (WGS) entry which is preliminary data.</text>
</comment>
<accession>X8E4M9</accession>
<name>X8E4M9_MYCXE</name>
<dbReference type="SUPFAM" id="SSF53720">
    <property type="entry name" value="ALDH-like"/>
    <property type="match status" value="1"/>
</dbReference>
<proteinExistence type="inferred from homology"/>
<dbReference type="EMBL" id="JAOB01000010">
    <property type="protein sequence ID" value="EUA75196.1"/>
    <property type="molecule type" value="Genomic_DNA"/>
</dbReference>
<gene>
    <name evidence="4" type="ORF">I553_3088</name>
</gene>
<dbReference type="PATRIC" id="fig|1299334.3.peg.600"/>
<keyword evidence="2" id="KW-0560">Oxidoreductase</keyword>
<evidence type="ECO:0000259" key="3">
    <source>
        <dbReference type="Pfam" id="PF00171"/>
    </source>
</evidence>
<dbReference type="PANTHER" id="PTHR42804">
    <property type="entry name" value="ALDEHYDE DEHYDROGENASE"/>
    <property type="match status" value="1"/>
</dbReference>
<dbReference type="InterPro" id="IPR016161">
    <property type="entry name" value="Ald_DH/histidinol_DH"/>
</dbReference>
<organism evidence="4">
    <name type="scientific">Mycobacterium xenopi 4042</name>
    <dbReference type="NCBI Taxonomy" id="1299334"/>
    <lineage>
        <taxon>Bacteria</taxon>
        <taxon>Bacillati</taxon>
        <taxon>Actinomycetota</taxon>
        <taxon>Actinomycetes</taxon>
        <taxon>Mycobacteriales</taxon>
        <taxon>Mycobacteriaceae</taxon>
        <taxon>Mycobacterium</taxon>
    </lineage>
</organism>
<evidence type="ECO:0000256" key="2">
    <source>
        <dbReference type="ARBA" id="ARBA00023002"/>
    </source>
</evidence>
<sequence>MSDPGSPTSTTSGAGLYPLRVAEGARMVLGGDDPPSDRGWYVRPTLFTDAGNDMRIAREEIFGPVLTVLTYRDEQDAIRIANDSDYGLAGSVWTADVAHGLEIAAGVRTGTYGINMYMLDIGIPFGGFKQSGIGREFGPEGLSEYVELQAVVSNGALPPLDG</sequence>
<protein>
    <submittedName>
        <fullName evidence="4">Aldehyde dehydrogenase family protein</fullName>
    </submittedName>
</protein>
<dbReference type="AlphaFoldDB" id="X8E4M9"/>
<dbReference type="InterPro" id="IPR016163">
    <property type="entry name" value="Ald_DH_C"/>
</dbReference>
<dbReference type="Gene3D" id="3.40.309.10">
    <property type="entry name" value="Aldehyde Dehydrogenase, Chain A, domain 2"/>
    <property type="match status" value="1"/>
</dbReference>
<comment type="similarity">
    <text evidence="1">Belongs to the aldehyde dehydrogenase family.</text>
</comment>